<evidence type="ECO:0000313" key="9">
    <source>
        <dbReference type="Proteomes" id="UP000195521"/>
    </source>
</evidence>
<feature type="compositionally biased region" description="Basic and acidic residues" evidence="6">
    <location>
        <begin position="41"/>
        <end position="59"/>
    </location>
</feature>
<dbReference type="GO" id="GO:0005783">
    <property type="term" value="C:endoplasmic reticulum"/>
    <property type="evidence" value="ECO:0007669"/>
    <property type="project" value="TreeGrafter"/>
</dbReference>
<dbReference type="OrthoDB" id="340608at2759"/>
<organism evidence="8 9">
    <name type="scientific">Plasmodium gonderi</name>
    <dbReference type="NCBI Taxonomy" id="77519"/>
    <lineage>
        <taxon>Eukaryota</taxon>
        <taxon>Sar</taxon>
        <taxon>Alveolata</taxon>
        <taxon>Apicomplexa</taxon>
        <taxon>Aconoidasida</taxon>
        <taxon>Haemosporida</taxon>
        <taxon>Plasmodiidae</taxon>
        <taxon>Plasmodium</taxon>
        <taxon>Plasmodium (Plasmodium)</taxon>
    </lineage>
</organism>
<evidence type="ECO:0008006" key="10">
    <source>
        <dbReference type="Google" id="ProtNLM"/>
    </source>
</evidence>
<evidence type="ECO:0000256" key="5">
    <source>
        <dbReference type="ARBA" id="ARBA00023136"/>
    </source>
</evidence>
<gene>
    <name evidence="8" type="ORF">PGO_061390</name>
</gene>
<evidence type="ECO:0000256" key="3">
    <source>
        <dbReference type="ARBA" id="ARBA00022692"/>
    </source>
</evidence>
<dbReference type="PANTHER" id="PTHR10926:SF0">
    <property type="entry name" value="CDC50, ISOFORM A"/>
    <property type="match status" value="1"/>
</dbReference>
<protein>
    <recommendedName>
        <fullName evidence="10">LEM3/CDC50 family protein</fullName>
    </recommendedName>
</protein>
<dbReference type="GeneID" id="39746706"/>
<proteinExistence type="inferred from homology"/>
<comment type="caution">
    <text evidence="8">The sequence shown here is derived from an EMBL/GenBank/DDBJ whole genome shotgun (WGS) entry which is preliminary data.</text>
</comment>
<sequence length="527" mass="61588">MDASEEEKDFSLISINYNACEKVVREVKRRNRYVNIPLHGRAQEDHSGNKNDNEELKEREPIQQDFCKNKKVVSFERILHTKNTEQDDKLDCVDRNGCVKISVFEKKKSDTLFLRKKKSLIFNENKYNKFMEAFKQQELKKIKNFHYVYKWKIALVILLILAITFTLIGLFIYYESSQVIEVNIDYNSEDTFKIFEMTHKMKQPVYVYYKITNFYSNFKNFLSDESQALVNDCKCKYIKTFEDIYKFRCINNIQTLPELNNDLSIDGGGGKKKITNLSSNKPCDINSLSKDEKEKKIFPCGLVSASIFNDKIRLSLGEKIFNIDKFPILNYYDLFSYIKKHKKYSSNYKVWLNTISPDYKSWFHPPMTSSFIKPYGVIFEDLEPGNQYQITFTQNTWPAKHWKAKKSFQLISLRAVGNSAYELAYSFFLLALIYIIAIIVILILVKSGYCKLGKTFSYCKMSTDNNATEQTFIRKKSTMKRAGNGTLDLSKKISRAHPDEEKNKSSSNERITKVISSPSRRCLCPLH</sequence>
<reference evidence="9" key="1">
    <citation type="submission" date="2017-04" db="EMBL/GenBank/DDBJ databases">
        <title>Plasmodium gonderi genome.</title>
        <authorList>
            <person name="Arisue N."/>
            <person name="Honma H."/>
            <person name="Kawai S."/>
            <person name="Tougan T."/>
            <person name="Tanabe K."/>
            <person name="Horii T."/>
        </authorList>
    </citation>
    <scope>NUCLEOTIDE SEQUENCE [LARGE SCALE GENOMIC DNA]</scope>
    <source>
        <strain evidence="9">ATCC 30045</strain>
    </source>
</reference>
<dbReference type="EMBL" id="BDQF01000007">
    <property type="protein sequence ID" value="GAW79994.1"/>
    <property type="molecule type" value="Genomic_DNA"/>
</dbReference>
<comment type="subcellular location">
    <subcellularLocation>
        <location evidence="1">Membrane</location>
        <topology evidence="1">Multi-pass membrane protein</topology>
    </subcellularLocation>
</comment>
<name>A0A1Y1JIR2_PLAGO</name>
<evidence type="ECO:0000256" key="1">
    <source>
        <dbReference type="ARBA" id="ARBA00004141"/>
    </source>
</evidence>
<dbReference type="Proteomes" id="UP000195521">
    <property type="component" value="Unassembled WGS sequence"/>
</dbReference>
<dbReference type="Pfam" id="PF03381">
    <property type="entry name" value="CDC50"/>
    <property type="match status" value="1"/>
</dbReference>
<evidence type="ECO:0000313" key="8">
    <source>
        <dbReference type="EMBL" id="GAW79994.1"/>
    </source>
</evidence>
<feature type="region of interest" description="Disordered" evidence="6">
    <location>
        <begin position="38"/>
        <end position="59"/>
    </location>
</feature>
<evidence type="ECO:0000256" key="4">
    <source>
        <dbReference type="ARBA" id="ARBA00022989"/>
    </source>
</evidence>
<dbReference type="OMA" id="FYVTHKK"/>
<evidence type="ECO:0000256" key="6">
    <source>
        <dbReference type="SAM" id="MobiDB-lite"/>
    </source>
</evidence>
<evidence type="ECO:0000256" key="7">
    <source>
        <dbReference type="SAM" id="Phobius"/>
    </source>
</evidence>
<feature type="transmembrane region" description="Helical" evidence="7">
    <location>
        <begin position="153"/>
        <end position="174"/>
    </location>
</feature>
<dbReference type="GO" id="GO:0005794">
    <property type="term" value="C:Golgi apparatus"/>
    <property type="evidence" value="ECO:0007669"/>
    <property type="project" value="TreeGrafter"/>
</dbReference>
<dbReference type="InterPro" id="IPR005045">
    <property type="entry name" value="CDC50/LEM3_fam"/>
</dbReference>
<dbReference type="AlphaFoldDB" id="A0A1Y1JIR2"/>
<keyword evidence="9" id="KW-1185">Reference proteome</keyword>
<feature type="transmembrane region" description="Helical" evidence="7">
    <location>
        <begin position="423"/>
        <end position="445"/>
    </location>
</feature>
<keyword evidence="4 7" id="KW-1133">Transmembrane helix</keyword>
<keyword evidence="3 7" id="KW-0812">Transmembrane</keyword>
<dbReference type="RefSeq" id="XP_028542583.1">
    <property type="nucleotide sequence ID" value="XM_028686782.1"/>
</dbReference>
<accession>A0A1Y1JIR2</accession>
<comment type="similarity">
    <text evidence="2">Belongs to the CDC50/LEM3 family.</text>
</comment>
<dbReference type="PANTHER" id="PTHR10926">
    <property type="entry name" value="CELL CYCLE CONTROL PROTEIN 50"/>
    <property type="match status" value="1"/>
</dbReference>
<keyword evidence="5 7" id="KW-0472">Membrane</keyword>
<evidence type="ECO:0000256" key="2">
    <source>
        <dbReference type="ARBA" id="ARBA00009457"/>
    </source>
</evidence>
<dbReference type="GO" id="GO:0005886">
    <property type="term" value="C:plasma membrane"/>
    <property type="evidence" value="ECO:0007669"/>
    <property type="project" value="TreeGrafter"/>
</dbReference>